<dbReference type="SUPFAM" id="SSF53271">
    <property type="entry name" value="PRTase-like"/>
    <property type="match status" value="1"/>
</dbReference>
<dbReference type="PANTHER" id="PTHR43363:SF2">
    <property type="entry name" value="PHOSPHORIBOSYLTRANSFERASE"/>
    <property type="match status" value="1"/>
</dbReference>
<keyword evidence="1 4" id="KW-0328">Glycosyltransferase</keyword>
<dbReference type="GO" id="GO:0016757">
    <property type="term" value="F:glycosyltransferase activity"/>
    <property type="evidence" value="ECO:0007669"/>
    <property type="project" value="UniProtKB-KW"/>
</dbReference>
<organism evidence="4 5">
    <name type="scientific">Pseudomonas entomophila</name>
    <dbReference type="NCBI Taxonomy" id="312306"/>
    <lineage>
        <taxon>Bacteria</taxon>
        <taxon>Pseudomonadati</taxon>
        <taxon>Pseudomonadota</taxon>
        <taxon>Gammaproteobacteria</taxon>
        <taxon>Pseudomonadales</taxon>
        <taxon>Pseudomonadaceae</taxon>
        <taxon>Pseudomonas</taxon>
    </lineage>
</organism>
<name>A0ABY9QIQ3_9PSED</name>
<feature type="domain" description="Phosphoribosyltransferase" evidence="3">
    <location>
        <begin position="16"/>
        <end position="152"/>
    </location>
</feature>
<accession>A0ABY9QIQ3</accession>
<dbReference type="EMBL" id="CP132921">
    <property type="protein sequence ID" value="WMW03908.1"/>
    <property type="molecule type" value="Genomic_DNA"/>
</dbReference>
<reference evidence="4 5" key="1">
    <citation type="submission" date="2023-08" db="EMBL/GenBank/DDBJ databases">
        <title>Complete Genome Sequence of Pseudomonas entomophila TVIN A01.</title>
        <authorList>
            <person name="Shelke T."/>
            <person name="Mahar N.S."/>
            <person name="Gupta I."/>
            <person name="Gupta V."/>
        </authorList>
    </citation>
    <scope>NUCLEOTIDE SEQUENCE [LARGE SCALE GENOMIC DNA]</scope>
    <source>
        <strain evidence="4 5">TVIN-A01</strain>
    </source>
</reference>
<evidence type="ECO:0000256" key="1">
    <source>
        <dbReference type="ARBA" id="ARBA00022676"/>
    </source>
</evidence>
<proteinExistence type="predicted"/>
<dbReference type="Gene3D" id="3.40.50.2020">
    <property type="match status" value="1"/>
</dbReference>
<evidence type="ECO:0000256" key="2">
    <source>
        <dbReference type="ARBA" id="ARBA00022679"/>
    </source>
</evidence>
<dbReference type="InterPro" id="IPR029057">
    <property type="entry name" value="PRTase-like"/>
</dbReference>
<keyword evidence="2" id="KW-0808">Transferase</keyword>
<dbReference type="Pfam" id="PF00156">
    <property type="entry name" value="Pribosyltran"/>
    <property type="match status" value="1"/>
</dbReference>
<dbReference type="InterPro" id="IPR000836">
    <property type="entry name" value="PRTase_dom"/>
</dbReference>
<evidence type="ECO:0000313" key="4">
    <source>
        <dbReference type="EMBL" id="WMW03908.1"/>
    </source>
</evidence>
<dbReference type="RefSeq" id="WP_044488038.1">
    <property type="nucleotide sequence ID" value="NZ_CP132921.1"/>
</dbReference>
<protein>
    <submittedName>
        <fullName evidence="4">Phosphoribosyltransferase family protein</fullName>
    </submittedName>
</protein>
<evidence type="ECO:0000313" key="5">
    <source>
        <dbReference type="Proteomes" id="UP001183127"/>
    </source>
</evidence>
<evidence type="ECO:0000259" key="3">
    <source>
        <dbReference type="Pfam" id="PF00156"/>
    </source>
</evidence>
<dbReference type="PANTHER" id="PTHR43363">
    <property type="entry name" value="HYPOXANTHINE PHOSPHORIBOSYLTRANSFERASE"/>
    <property type="match status" value="1"/>
</dbReference>
<sequence>MINLTWNDVEQLSLAIAEAVRKSDYTFDTIVGVARSGWVPAVIVAHELGVREVATLSIRRNLSDGVDSHKAAPRLVDISPLAQAGKKWLVIEDIVGSGETVRFIREQYGVDGRDIYVASLVFNAANGDRAQVNEMVEFHAREVTEWVRFPWERRIDA</sequence>
<dbReference type="CDD" id="cd06223">
    <property type="entry name" value="PRTases_typeI"/>
    <property type="match status" value="1"/>
</dbReference>
<dbReference type="Proteomes" id="UP001183127">
    <property type="component" value="Chromosome"/>
</dbReference>
<keyword evidence="5" id="KW-1185">Reference proteome</keyword>
<dbReference type="GeneID" id="32805692"/>
<gene>
    <name evidence="4" type="ORF">RAH46_16380</name>
</gene>